<evidence type="ECO:0000256" key="4">
    <source>
        <dbReference type="ARBA" id="ARBA00022825"/>
    </source>
</evidence>
<evidence type="ECO:0000256" key="1">
    <source>
        <dbReference type="ARBA" id="ARBA00011073"/>
    </source>
</evidence>
<dbReference type="Proteomes" id="UP000256345">
    <property type="component" value="Unassembled WGS sequence"/>
</dbReference>
<dbReference type="CDD" id="cd07487">
    <property type="entry name" value="Peptidases_S8_1"/>
    <property type="match status" value="1"/>
</dbReference>
<keyword evidence="4 5" id="KW-0720">Serine protease</keyword>
<reference evidence="8 10" key="2">
    <citation type="submission" date="2018-08" db="EMBL/GenBank/DDBJ databases">
        <title>Genomic Encyclopedia of Archaeal and Bacterial Type Strains, Phase II (KMG-II): from individual species to whole genera.</title>
        <authorList>
            <person name="Goeker M."/>
        </authorList>
    </citation>
    <scope>NUCLEOTIDE SEQUENCE [LARGE SCALE GENOMIC DNA]</scope>
    <source>
        <strain evidence="8 10">DSM 2261</strain>
    </source>
</reference>
<evidence type="ECO:0000313" key="9">
    <source>
        <dbReference type="Proteomes" id="UP000035579"/>
    </source>
</evidence>
<feature type="active site" description="Charge relay system" evidence="5">
    <location>
        <position position="403"/>
    </location>
</feature>
<sequence length="674" mass="74615">MSDAYSALEEMLVYRAVGGLRFTQGSPVMPDVWIHYGLHGQPLDLLIGPNWDSKSADLSRALEERLTGALGDRQRNLVLGRVRLAHTQNAVAVTFTLAQLVRVALPLSRWWHHYLLEPRDGLPTGELATLLASPLHREHLREALLRGFEGKPFELNLETGKPARRNERHVTSDFVWLARIVGLLALLLREHPRGLQEEDSPQTVVESLLRRPEAVLDAFLALLRGVQSPEPGQEPLWSINRNRRVQLALIESMSTIKADAARRVFSVTGRDIRWAIVDSGIDATHLAFRRRKQDGQLVSRQPFSPRPGSAGAPLDERQWQNHTRILATYDFTHARDLLSARNVEMVPLAVRQKLTQRGVQEALQSALETHRRGPGINWAQWEPVFRVPHTRQYLTSEVPVHKHGTHVAGILAADWRADDDADDAVEPSYLSQDRGGSRLGVCPELELYDMRVMNEQGESDEFALMTALQFIRFLNAQHEHVELHGANLSISLMHDVANHACGRTPICEECERLVGSGLVVVAAAGNSGRVRYIAAEGGGFDEGYRSISITDPGNAPSVITVGATHRSQPHSYGVSYFSSRGPTGDGRLKPDLVAPGEKILSTVPGNREEPMDGTSMAAPHVSGAAALILCRHPEFIGKPNDVKRILCQTATDLGRERYFQGAGLLDILRALESV</sequence>
<organism evidence="7 9">
    <name type="scientific">Archangium gephyra</name>
    <dbReference type="NCBI Taxonomy" id="48"/>
    <lineage>
        <taxon>Bacteria</taxon>
        <taxon>Pseudomonadati</taxon>
        <taxon>Myxococcota</taxon>
        <taxon>Myxococcia</taxon>
        <taxon>Myxococcales</taxon>
        <taxon>Cystobacterineae</taxon>
        <taxon>Archangiaceae</taxon>
        <taxon>Archangium</taxon>
    </lineage>
</organism>
<name>A0AAC8Q075_9BACT</name>
<evidence type="ECO:0000256" key="5">
    <source>
        <dbReference type="PROSITE-ProRule" id="PRU01240"/>
    </source>
</evidence>
<dbReference type="InterPro" id="IPR036852">
    <property type="entry name" value="Peptidase_S8/S53_dom_sf"/>
</dbReference>
<dbReference type="GO" id="GO:0006508">
    <property type="term" value="P:proteolysis"/>
    <property type="evidence" value="ECO:0007669"/>
    <property type="project" value="UniProtKB-KW"/>
</dbReference>
<feature type="active site" description="Charge relay system" evidence="5">
    <location>
        <position position="615"/>
    </location>
</feature>
<dbReference type="SUPFAM" id="SSF52743">
    <property type="entry name" value="Subtilisin-like"/>
    <property type="match status" value="1"/>
</dbReference>
<dbReference type="PROSITE" id="PS51892">
    <property type="entry name" value="SUBTILASE"/>
    <property type="match status" value="1"/>
</dbReference>
<keyword evidence="3 5" id="KW-0378">Hydrolase</keyword>
<dbReference type="InterPro" id="IPR023828">
    <property type="entry name" value="Peptidase_S8_Ser-AS"/>
</dbReference>
<comment type="similarity">
    <text evidence="1 5">Belongs to the peptidase S8 family.</text>
</comment>
<dbReference type="PROSITE" id="PS00137">
    <property type="entry name" value="SUBTILASE_HIS"/>
    <property type="match status" value="1"/>
</dbReference>
<protein>
    <submittedName>
        <fullName evidence="7">Serine peptidase</fullName>
    </submittedName>
    <submittedName>
        <fullName evidence="8">Subtilase family protein</fullName>
    </submittedName>
</protein>
<feature type="domain" description="Peptidase S8/S53" evidence="6">
    <location>
        <begin position="274"/>
        <end position="658"/>
    </location>
</feature>
<evidence type="ECO:0000256" key="3">
    <source>
        <dbReference type="ARBA" id="ARBA00022801"/>
    </source>
</evidence>
<keyword evidence="2 5" id="KW-0645">Protease</keyword>
<evidence type="ECO:0000313" key="7">
    <source>
        <dbReference type="EMBL" id="AKI98435.1"/>
    </source>
</evidence>
<dbReference type="InterPro" id="IPR015500">
    <property type="entry name" value="Peptidase_S8_subtilisin-rel"/>
</dbReference>
<dbReference type="PANTHER" id="PTHR43806:SF11">
    <property type="entry name" value="CEREVISIN-RELATED"/>
    <property type="match status" value="1"/>
</dbReference>
<keyword evidence="10" id="KW-1185">Reference proteome</keyword>
<reference evidence="7 9" key="1">
    <citation type="submission" date="2015-05" db="EMBL/GenBank/DDBJ databases">
        <title>Genome assembly of Archangium gephyra DSM 2261.</title>
        <authorList>
            <person name="Sharma G."/>
            <person name="Subramanian S."/>
        </authorList>
    </citation>
    <scope>NUCLEOTIDE SEQUENCE [LARGE SCALE GENOMIC DNA]</scope>
    <source>
        <strain evidence="7 9">DSM 2261</strain>
    </source>
</reference>
<dbReference type="PRINTS" id="PR00723">
    <property type="entry name" value="SUBTILISIN"/>
</dbReference>
<evidence type="ECO:0000259" key="6">
    <source>
        <dbReference type="Pfam" id="PF00082"/>
    </source>
</evidence>
<dbReference type="Gene3D" id="3.40.50.200">
    <property type="entry name" value="Peptidase S8/S53 domain"/>
    <property type="match status" value="1"/>
</dbReference>
<dbReference type="KEGG" id="age:AA314_00062"/>
<dbReference type="Pfam" id="PF00082">
    <property type="entry name" value="Peptidase_S8"/>
    <property type="match status" value="1"/>
</dbReference>
<evidence type="ECO:0000313" key="10">
    <source>
        <dbReference type="Proteomes" id="UP000256345"/>
    </source>
</evidence>
<dbReference type="EMBL" id="QUMU01000021">
    <property type="protein sequence ID" value="REG20465.1"/>
    <property type="molecule type" value="Genomic_DNA"/>
</dbReference>
<dbReference type="InterPro" id="IPR050131">
    <property type="entry name" value="Peptidase_S8_subtilisin-like"/>
</dbReference>
<dbReference type="AlphaFoldDB" id="A0AAC8Q075"/>
<dbReference type="RefSeq" id="WP_047853807.1">
    <property type="nucleotide sequence ID" value="NZ_CP011509.1"/>
</dbReference>
<dbReference type="InterPro" id="IPR000209">
    <property type="entry name" value="Peptidase_S8/S53_dom"/>
</dbReference>
<dbReference type="Proteomes" id="UP000035579">
    <property type="component" value="Chromosome"/>
</dbReference>
<evidence type="ECO:0000256" key="2">
    <source>
        <dbReference type="ARBA" id="ARBA00022670"/>
    </source>
</evidence>
<dbReference type="GO" id="GO:0004252">
    <property type="term" value="F:serine-type endopeptidase activity"/>
    <property type="evidence" value="ECO:0007669"/>
    <property type="project" value="UniProtKB-UniRule"/>
</dbReference>
<feature type="active site" description="Charge relay system" evidence="5">
    <location>
        <position position="278"/>
    </location>
</feature>
<dbReference type="InterPro" id="IPR022398">
    <property type="entry name" value="Peptidase_S8_His-AS"/>
</dbReference>
<dbReference type="PROSITE" id="PS00138">
    <property type="entry name" value="SUBTILASE_SER"/>
    <property type="match status" value="1"/>
</dbReference>
<dbReference type="EMBL" id="CP011509">
    <property type="protein sequence ID" value="AKI98435.1"/>
    <property type="molecule type" value="Genomic_DNA"/>
</dbReference>
<accession>A0AAC8Q075</accession>
<gene>
    <name evidence="7" type="ORF">AA314_00062</name>
    <name evidence="8" type="ORF">ATI61_12130</name>
</gene>
<proteinExistence type="inferred from homology"/>
<evidence type="ECO:0000313" key="8">
    <source>
        <dbReference type="EMBL" id="REG20465.1"/>
    </source>
</evidence>
<dbReference type="PANTHER" id="PTHR43806">
    <property type="entry name" value="PEPTIDASE S8"/>
    <property type="match status" value="1"/>
</dbReference>